<dbReference type="PANTHER" id="PTHR13031:SF0">
    <property type="entry name" value="RIBONUCLEASE P PROTEIN SUBUNIT P30"/>
    <property type="match status" value="1"/>
</dbReference>
<dbReference type="VEuPathDB" id="VectorBase:PPAPM1_004136"/>
<evidence type="ECO:0000256" key="2">
    <source>
        <dbReference type="ARBA" id="ARBA00007331"/>
    </source>
</evidence>
<dbReference type="GO" id="GO:0005655">
    <property type="term" value="C:nucleolar ribonuclease P complex"/>
    <property type="evidence" value="ECO:0007669"/>
    <property type="project" value="TreeGrafter"/>
</dbReference>
<evidence type="ECO:0000313" key="5">
    <source>
        <dbReference type="EnsemblMetazoa" id="PPAI009374-PA"/>
    </source>
</evidence>
<dbReference type="InterPro" id="IPR016195">
    <property type="entry name" value="Pol/histidinol_Pase-like"/>
</dbReference>
<reference evidence="5" key="1">
    <citation type="submission" date="2022-08" db="UniProtKB">
        <authorList>
            <consortium name="EnsemblMetazoa"/>
        </authorList>
    </citation>
    <scope>IDENTIFICATION</scope>
    <source>
        <strain evidence="5">Israel</strain>
    </source>
</reference>
<sequence length="283" mass="32005">MNNIGGFSDFCIPYTSKHHELVDLLETLIKLGYRNVAIEQQFDNTTYEKSKSAKRTGDAFPPPVNLEFLGDLRNKIKIYSRLTIIYSDNAVSHHMGTSQNIRKYDLIAGLPMTEASLQHCCQTFNGDIITFNTDEKFMKCSRKFYKLAIQRNMFFEIQYAPAIVDRSKRRCIIRKAHGYYSMGKSENIIISSGATNAFHLRGPYDVANLGLIFGLSEEQSKNSLRNNCRSALLRASGRKNGCVIVVSSGKVAREESDDDSESMDEEMEDAEIPCKKAKYSSKN</sequence>
<keyword evidence="6" id="KW-1185">Reference proteome</keyword>
<evidence type="ECO:0000256" key="4">
    <source>
        <dbReference type="SAM" id="MobiDB-lite"/>
    </source>
</evidence>
<dbReference type="Pfam" id="PF01876">
    <property type="entry name" value="RNase_P_p30"/>
    <property type="match status" value="1"/>
</dbReference>
<evidence type="ECO:0000256" key="1">
    <source>
        <dbReference type="ARBA" id="ARBA00004123"/>
    </source>
</evidence>
<name>A0A1B0DLY4_PHLPP</name>
<feature type="compositionally biased region" description="Acidic residues" evidence="4">
    <location>
        <begin position="255"/>
        <end position="271"/>
    </location>
</feature>
<dbReference type="SUPFAM" id="SSF89550">
    <property type="entry name" value="PHP domain-like"/>
    <property type="match status" value="1"/>
</dbReference>
<dbReference type="RefSeq" id="XP_055711207.1">
    <property type="nucleotide sequence ID" value="XM_055855232.1"/>
</dbReference>
<dbReference type="Gene3D" id="3.20.20.140">
    <property type="entry name" value="Metal-dependent hydrolases"/>
    <property type="match status" value="1"/>
</dbReference>
<dbReference type="EMBL" id="AJVK01036731">
    <property type="status" value="NOT_ANNOTATED_CDS"/>
    <property type="molecule type" value="Genomic_DNA"/>
</dbReference>
<dbReference type="GeneID" id="129806555"/>
<evidence type="ECO:0000256" key="3">
    <source>
        <dbReference type="ARBA" id="ARBA00022694"/>
    </source>
</evidence>
<dbReference type="EnsemblMetazoa" id="PPAI009374-RA">
    <property type="protein sequence ID" value="PPAI009374-PA"/>
    <property type="gene ID" value="PPAI009374"/>
</dbReference>
<evidence type="ECO:0000313" key="6">
    <source>
        <dbReference type="Proteomes" id="UP000092462"/>
    </source>
</evidence>
<comment type="similarity">
    <text evidence="2">Belongs to the eukaryotic/archaeal RNase P protein component 3 family.</text>
</comment>
<dbReference type="VEuPathDB" id="VectorBase:PPAI009374"/>
<dbReference type="PANTHER" id="PTHR13031">
    <property type="entry name" value="RIBONUCLEASE P SUBUNIT P30"/>
    <property type="match status" value="1"/>
</dbReference>
<dbReference type="GO" id="GO:0008033">
    <property type="term" value="P:tRNA processing"/>
    <property type="evidence" value="ECO:0007669"/>
    <property type="project" value="UniProtKB-KW"/>
</dbReference>
<dbReference type="KEGG" id="ppap:129806555"/>
<dbReference type="OrthoDB" id="17948at2759"/>
<keyword evidence="3" id="KW-0819">tRNA processing</keyword>
<dbReference type="GO" id="GO:0003723">
    <property type="term" value="F:RNA binding"/>
    <property type="evidence" value="ECO:0007669"/>
    <property type="project" value="TreeGrafter"/>
</dbReference>
<accession>A0A1B0DLY4</accession>
<dbReference type="RefSeq" id="XP_055711206.1">
    <property type="nucleotide sequence ID" value="XM_055855231.1"/>
</dbReference>
<feature type="region of interest" description="Disordered" evidence="4">
    <location>
        <begin position="252"/>
        <end position="283"/>
    </location>
</feature>
<dbReference type="Proteomes" id="UP000092462">
    <property type="component" value="Unassembled WGS sequence"/>
</dbReference>
<dbReference type="CTD" id="10556"/>
<protein>
    <submittedName>
        <fullName evidence="5">Uncharacterized protein</fullName>
    </submittedName>
</protein>
<dbReference type="AlphaFoldDB" id="A0A1B0DLY4"/>
<comment type="subcellular location">
    <subcellularLocation>
        <location evidence="1">Nucleus</location>
    </subcellularLocation>
</comment>
<proteinExistence type="inferred from homology"/>
<dbReference type="InterPro" id="IPR002738">
    <property type="entry name" value="RNase_P_p30"/>
</dbReference>
<organism evidence="5 6">
    <name type="scientific">Phlebotomus papatasi</name>
    <name type="common">Sandfly</name>
    <dbReference type="NCBI Taxonomy" id="29031"/>
    <lineage>
        <taxon>Eukaryota</taxon>
        <taxon>Metazoa</taxon>
        <taxon>Ecdysozoa</taxon>
        <taxon>Arthropoda</taxon>
        <taxon>Hexapoda</taxon>
        <taxon>Insecta</taxon>
        <taxon>Pterygota</taxon>
        <taxon>Neoptera</taxon>
        <taxon>Endopterygota</taxon>
        <taxon>Diptera</taxon>
        <taxon>Nematocera</taxon>
        <taxon>Psychodoidea</taxon>
        <taxon>Psychodidae</taxon>
        <taxon>Phlebotomus</taxon>
        <taxon>Phlebotomus</taxon>
    </lineage>
</organism>